<comment type="caution">
    <text evidence="9">The sequence shown here is derived from an EMBL/GenBank/DDBJ whole genome shotgun (WGS) entry which is preliminary data.</text>
</comment>
<evidence type="ECO:0000313" key="9">
    <source>
        <dbReference type="EMBL" id="CAI9597062.1"/>
    </source>
</evidence>
<dbReference type="PANTHER" id="PTHR14865">
    <property type="entry name" value="CST COMPLEX SUBUNIT CTC1"/>
    <property type="match status" value="1"/>
</dbReference>
<keyword evidence="8" id="KW-0539">Nucleus</keyword>
<name>A0ABN9FJK1_9NEOB</name>
<reference evidence="9" key="1">
    <citation type="submission" date="2023-05" db="EMBL/GenBank/DDBJ databases">
        <authorList>
            <person name="Stuckert A."/>
        </authorList>
    </citation>
    <scope>NUCLEOTIDE SEQUENCE</scope>
</reference>
<organism evidence="9 10">
    <name type="scientific">Staurois parvus</name>
    <dbReference type="NCBI Taxonomy" id="386267"/>
    <lineage>
        <taxon>Eukaryota</taxon>
        <taxon>Metazoa</taxon>
        <taxon>Chordata</taxon>
        <taxon>Craniata</taxon>
        <taxon>Vertebrata</taxon>
        <taxon>Euteleostomi</taxon>
        <taxon>Amphibia</taxon>
        <taxon>Batrachia</taxon>
        <taxon>Anura</taxon>
        <taxon>Neobatrachia</taxon>
        <taxon>Ranoidea</taxon>
        <taxon>Ranidae</taxon>
        <taxon>Staurois</taxon>
    </lineage>
</organism>
<dbReference type="Proteomes" id="UP001162483">
    <property type="component" value="Unassembled WGS sequence"/>
</dbReference>
<evidence type="ECO:0000256" key="5">
    <source>
        <dbReference type="ARBA" id="ARBA00022454"/>
    </source>
</evidence>
<evidence type="ECO:0000256" key="2">
    <source>
        <dbReference type="ARBA" id="ARBA00004574"/>
    </source>
</evidence>
<comment type="similarity">
    <text evidence="3">Belongs to the CTC1 family.</text>
</comment>
<sequence>MPGGLQCLKVPSDWMLEDVENSEHSYNVESFSIEEAVKSSSSGSLVSVSGMVSSRSMCDMQNTHTQQRRIRPLDNFLPPGVSIKVILTQPTSQSTVSVYLDLTLGSYPLGLLPGATVLMQGLERKVSRSGRAYLRSVSTTYIKVLSPPTEISDSYPAPPLVLFRQLSGFPSPQRAVCSVTCVLSVTLSWDCSLCYSTFTQGSCERSPFCTSQSGVFRANACVKAEDGSGGGPAVPPG</sequence>
<accession>A0ABN9FJK1</accession>
<comment type="subcellular location">
    <subcellularLocation>
        <location evidence="2">Chromosome</location>
        <location evidence="2">Telomere</location>
    </subcellularLocation>
    <subcellularLocation>
        <location evidence="1">Nucleus</location>
    </subcellularLocation>
</comment>
<gene>
    <name evidence="9" type="ORF">SPARVUS_LOCUS12167368</name>
</gene>
<dbReference type="EMBL" id="CATNWA010017000">
    <property type="protein sequence ID" value="CAI9597062.1"/>
    <property type="molecule type" value="Genomic_DNA"/>
</dbReference>
<dbReference type="InterPro" id="IPR029156">
    <property type="entry name" value="CTC1"/>
</dbReference>
<evidence type="ECO:0000256" key="8">
    <source>
        <dbReference type="ARBA" id="ARBA00023242"/>
    </source>
</evidence>
<keyword evidence="7" id="KW-0238">DNA-binding</keyword>
<evidence type="ECO:0000256" key="1">
    <source>
        <dbReference type="ARBA" id="ARBA00004123"/>
    </source>
</evidence>
<dbReference type="PANTHER" id="PTHR14865:SF2">
    <property type="entry name" value="CST COMPLEX SUBUNIT CTC1"/>
    <property type="match status" value="1"/>
</dbReference>
<evidence type="ECO:0000256" key="7">
    <source>
        <dbReference type="ARBA" id="ARBA00023125"/>
    </source>
</evidence>
<evidence type="ECO:0000256" key="3">
    <source>
        <dbReference type="ARBA" id="ARBA00006332"/>
    </source>
</evidence>
<keyword evidence="10" id="KW-1185">Reference proteome</keyword>
<keyword evidence="5" id="KW-0158">Chromosome</keyword>
<evidence type="ECO:0000256" key="6">
    <source>
        <dbReference type="ARBA" id="ARBA00022895"/>
    </source>
</evidence>
<proteinExistence type="inferred from homology"/>
<evidence type="ECO:0000313" key="10">
    <source>
        <dbReference type="Proteomes" id="UP001162483"/>
    </source>
</evidence>
<dbReference type="Pfam" id="PF15489">
    <property type="entry name" value="CTC1"/>
    <property type="match status" value="1"/>
</dbReference>
<evidence type="ECO:0000256" key="4">
    <source>
        <dbReference type="ARBA" id="ARBA00016175"/>
    </source>
</evidence>
<keyword evidence="6" id="KW-0779">Telomere</keyword>
<protein>
    <recommendedName>
        <fullName evidence="4">CST complex subunit CTC1</fullName>
    </recommendedName>
</protein>
<dbReference type="InterPro" id="IPR042617">
    <property type="entry name" value="CTC1-like"/>
</dbReference>